<keyword evidence="2" id="KW-0698">rRNA processing</keyword>
<evidence type="ECO:0000256" key="2">
    <source>
        <dbReference type="ARBA" id="ARBA00022552"/>
    </source>
</evidence>
<accession>W4VR54</accession>
<feature type="compositionally biased region" description="Low complexity" evidence="5">
    <location>
        <begin position="1228"/>
        <end position="1241"/>
    </location>
</feature>
<keyword evidence="4" id="KW-0539">Nucleus</keyword>
<feature type="compositionally biased region" description="Basic and acidic residues" evidence="5">
    <location>
        <begin position="1163"/>
        <end position="1181"/>
    </location>
</feature>
<feature type="compositionally biased region" description="Basic and acidic residues" evidence="5">
    <location>
        <begin position="46"/>
        <end position="57"/>
    </location>
</feature>
<feature type="region of interest" description="Disordered" evidence="5">
    <location>
        <begin position="1334"/>
        <end position="1374"/>
    </location>
</feature>
<keyword evidence="3" id="KW-0677">Repeat</keyword>
<dbReference type="GO" id="GO:0032040">
    <property type="term" value="C:small-subunit processome"/>
    <property type="evidence" value="ECO:0007669"/>
    <property type="project" value="TreeGrafter"/>
</dbReference>
<feature type="region of interest" description="Disordered" evidence="5">
    <location>
        <begin position="1"/>
        <end position="57"/>
    </location>
</feature>
<sequence>MVFVEPSFPRGGRYDKEGESNHKNRKKISSKKHFKKRESYGATTSIEEKKYKPTQRERQKLREEINEKEKDTVFHSVVPLNYSTIEEGMLLMGCIYKIQNMSLKISLPGRLYGSVSLTSISKSFTNLIRTMVDQSDNTRPNKPLNEMFHLGDIVYVKVMEKSPESLTLSLNPSDLHFNFHHKQIRTGIVLCTAVEEIEDHVYTMETGVKNLRAILPIKNIPDDLNLTIGELVYCRIEKVTHTATSSVAILKALKQNEPRTIEVEEDDEIILNTIVPTTSVKFTVEQVLNSGLQGKIFDDKLKAYIADNQLTKPLSKLDDYSLYKMIDAKILYTTPITKFIFLTINSQITGNRYPITPALPNGTIIEEAKVIRKSPHTISFHIDKASRGIIPIGNILHRLQSTNYDVENVLSKYQPGSKHRVRTVAYYHIDRVYICTDDEKDLSAEYFTANDLQVGSIYDAKITKELHKNAGYGIRIANVKGFITKFDLNRGRQYNLNDTVKVKLMQIKDDGTDNVQVTNRPEFLCDSIKVLQHRKDVIVGRSFTGIVDKEMDCFFIVRFFNHISGAIFKRNSKQLKPGDVRLFAIKDVQSDGRIELILGEERAENLGEIYTAKITGIFATGIDIKIKKFNKIGTIPINYLSDFSSSGGLCSAICNSYDEGDKIKVVNINSQTFSVRDIEYYQVNTDLDFESVKIGDLLRAQIIQVQTHQITVQVLLKDYKRFHKFDLKDIVRDDEENCAFVVDQIVYVRILGKEVEPTRYLNVSIKLEDIFANNFDGECDYVEKYLKENEMLKKRYENQNKLISTFVIGKKISGKFENIIESTSQIVIKITNENDPSDYVYGICDADDETEFVAGDKINGKIIWIDYEKKLLQICKNSKHLKNIRGVKSIDDIDYEKKYKFCKLFSNQFIQIGYLKNTEFPLCIVPVRCHYNDFTPQYIEGKGKVVPVKIIDGLICAFEENVYGKIQALKAKKLIPKIPKKSNVIMTRSKGPVAPTIKHRKRKFIQENDVKKSSDGENEFEDVGELCDESDSESKRIRIEQFDGMDDVQSVLDQLFYEQLDGAVGYQHQQDNNEIKKIKKKKKIKETFEISQEESPVKEKKKKKKNEEKFHETEEIPTNETPKKKKKKNKQQVMEVDSTQQQSPEKKKKKKKIIENSQNHQTTPEKKSHQEIAVKTPEEKKAAKKQKKLEAQKLRQQSLTPEDRLERKRRLRREKRKRRAEAKRKLKAQNLQNNLQQNFNNSDEAKNAKKKEKKKLKNLKKVEGKKFVEGGKIQASKNLNGKVQVEIKSPNLPKSKNKKKKKRSNSESSITADEPKIKKSKTILPGADDFWQFQNTSQNKSDSGSSSDDDDADNLVSKSQKRKSAAERFQAMKAEEDRIRKIESELADPTAEPHTPDHFDRLVISTPNSSLLWIKYMIFYMESAEIDKARSIAQRALKTINFREEEERLNVWIALMNLEIRYGSTETYKNTLQEALQVNDQFKVYSQTIEVLIDVKKATEIQEIINSLCKKFKQNSEMWILIARAYYEIEMIDKAKQQLDRALKSLRNDEHIPLIVKFAFLHNKYGQKDQAHILFEQILTSYPKRTDIWSQYVDMLVKDGKIDLARQILERAIAQRLPMRKMKTLFTKFVQFEERHGDEKAVKNVKKLAAEYVKSRTTDESKDDE</sequence>
<dbReference type="PANTHER" id="PTHR23270">
    <property type="entry name" value="PROGRAMMED CELL DEATH PROTEIN 11 PRE-RRNA PROCESSING PROTEIN RRP5"/>
    <property type="match status" value="1"/>
</dbReference>
<dbReference type="SMART" id="SM00386">
    <property type="entry name" value="HAT"/>
    <property type="match status" value="4"/>
</dbReference>
<dbReference type="PANTHER" id="PTHR23270:SF10">
    <property type="entry name" value="PROTEIN RRP5 HOMOLOG"/>
    <property type="match status" value="1"/>
</dbReference>
<dbReference type="GO" id="GO:0003723">
    <property type="term" value="F:RNA binding"/>
    <property type="evidence" value="ECO:0007669"/>
    <property type="project" value="TreeGrafter"/>
</dbReference>
<dbReference type="InterPro" id="IPR048059">
    <property type="entry name" value="Rrp5_S1_rpt_hs1_sc1"/>
</dbReference>
<protein>
    <submittedName>
        <fullName evidence="7">Putative nucleus</fullName>
    </submittedName>
</protein>
<feature type="region of interest" description="Disordered" evidence="5">
    <location>
        <begin position="1009"/>
        <end position="1028"/>
    </location>
</feature>
<dbReference type="EMBL" id="GANO01004678">
    <property type="protein sequence ID" value="JAB55193.1"/>
    <property type="molecule type" value="mRNA"/>
</dbReference>
<evidence type="ECO:0000313" key="7">
    <source>
        <dbReference type="EMBL" id="JAB55193.1"/>
    </source>
</evidence>
<evidence type="ECO:0000256" key="1">
    <source>
        <dbReference type="ARBA" id="ARBA00004604"/>
    </source>
</evidence>
<evidence type="ECO:0000256" key="4">
    <source>
        <dbReference type="ARBA" id="ARBA00023242"/>
    </source>
</evidence>
<feature type="region of interest" description="Disordered" evidence="5">
    <location>
        <begin position="1079"/>
        <end position="1321"/>
    </location>
</feature>
<feature type="domain" description="S1 motif" evidence="6">
    <location>
        <begin position="88"/>
        <end position="171"/>
    </location>
</feature>
<feature type="domain" description="S1 motif" evidence="6">
    <location>
        <begin position="455"/>
        <end position="520"/>
    </location>
</feature>
<dbReference type="InterPro" id="IPR003107">
    <property type="entry name" value="HAT"/>
</dbReference>
<comment type="subcellular location">
    <subcellularLocation>
        <location evidence="1">Nucleus</location>
        <location evidence="1">Nucleolus</location>
    </subcellularLocation>
</comment>
<feature type="compositionally biased region" description="Basic residues" evidence="5">
    <location>
        <begin position="23"/>
        <end position="36"/>
    </location>
</feature>
<dbReference type="CDD" id="cd05693">
    <property type="entry name" value="S1_Rrp5_repeat_hs1_sc1"/>
    <property type="match status" value="1"/>
</dbReference>
<dbReference type="Gene3D" id="2.40.50.140">
    <property type="entry name" value="Nucleic acid-binding proteins"/>
    <property type="match status" value="2"/>
</dbReference>
<dbReference type="GO" id="GO:0006364">
    <property type="term" value="P:rRNA processing"/>
    <property type="evidence" value="ECO:0007669"/>
    <property type="project" value="UniProtKB-KW"/>
</dbReference>
<dbReference type="InterPro" id="IPR011990">
    <property type="entry name" value="TPR-like_helical_dom_sf"/>
</dbReference>
<feature type="compositionally biased region" description="Basic and acidic residues" evidence="5">
    <location>
        <begin position="1260"/>
        <end position="1269"/>
    </location>
</feature>
<feature type="compositionally biased region" description="Basic residues" evidence="5">
    <location>
        <begin position="1248"/>
        <end position="1259"/>
    </location>
</feature>
<dbReference type="SMART" id="SM00316">
    <property type="entry name" value="S1"/>
    <property type="match status" value="5"/>
</dbReference>
<feature type="compositionally biased region" description="Basic and acidic residues" evidence="5">
    <location>
        <begin position="1105"/>
        <end position="1114"/>
    </location>
</feature>
<feature type="compositionally biased region" description="Acidic residues" evidence="5">
    <location>
        <begin position="1016"/>
        <end position="1028"/>
    </location>
</feature>
<proteinExistence type="evidence at transcript level"/>
<reference evidence="7" key="1">
    <citation type="journal article" date="2014" name="Insect Biochem. Mol. Biol.">
        <title>An insight into the sialome of the frog biting fly, Corethrella appendiculata.</title>
        <authorList>
            <person name="Ribeiro J.M.C."/>
            <person name="Chagas A.C."/>
            <person name="Pham V.M."/>
            <person name="Lounibos L.P."/>
            <person name="Calvo E."/>
        </authorList>
    </citation>
    <scope>NUCLEOTIDE SEQUENCE</scope>
    <source>
        <tissue evidence="7">Salivary glands</tissue>
    </source>
</reference>
<dbReference type="PROSITE" id="PS50126">
    <property type="entry name" value="S1"/>
    <property type="match status" value="2"/>
</dbReference>
<dbReference type="SUPFAM" id="SSF48452">
    <property type="entry name" value="TPR-like"/>
    <property type="match status" value="2"/>
</dbReference>
<dbReference type="InterPro" id="IPR012340">
    <property type="entry name" value="NA-bd_OB-fold"/>
</dbReference>
<dbReference type="InterPro" id="IPR045209">
    <property type="entry name" value="Rrp5"/>
</dbReference>
<name>W4VR54_9DIPT</name>
<evidence type="ECO:0000256" key="3">
    <source>
        <dbReference type="ARBA" id="ARBA00022737"/>
    </source>
</evidence>
<evidence type="ECO:0000256" key="5">
    <source>
        <dbReference type="SAM" id="MobiDB-lite"/>
    </source>
</evidence>
<feature type="compositionally biased region" description="Basic residues" evidence="5">
    <location>
        <begin position="1207"/>
        <end position="1227"/>
    </location>
</feature>
<feature type="compositionally biased region" description="Basic and acidic residues" evidence="5">
    <location>
        <begin position="12"/>
        <end position="22"/>
    </location>
</feature>
<evidence type="ECO:0000259" key="6">
    <source>
        <dbReference type="PROSITE" id="PS50126"/>
    </source>
</evidence>
<dbReference type="SUPFAM" id="SSF50249">
    <property type="entry name" value="Nucleic acid-binding proteins"/>
    <property type="match status" value="1"/>
</dbReference>
<organism evidence="7">
    <name type="scientific">Corethrella appendiculata</name>
    <dbReference type="NCBI Taxonomy" id="1370023"/>
    <lineage>
        <taxon>Eukaryota</taxon>
        <taxon>Metazoa</taxon>
        <taxon>Ecdysozoa</taxon>
        <taxon>Arthropoda</taxon>
        <taxon>Hexapoda</taxon>
        <taxon>Insecta</taxon>
        <taxon>Pterygota</taxon>
        <taxon>Neoptera</taxon>
        <taxon>Endopterygota</taxon>
        <taxon>Diptera</taxon>
        <taxon>Nematocera</taxon>
        <taxon>Culicoidea</taxon>
        <taxon>Chaoboridae</taxon>
        <taxon>Corethrella</taxon>
    </lineage>
</organism>
<dbReference type="InterPro" id="IPR003029">
    <property type="entry name" value="S1_domain"/>
</dbReference>
<dbReference type="Gene3D" id="1.25.40.10">
    <property type="entry name" value="Tetratricopeptide repeat domain"/>
    <property type="match status" value="1"/>
</dbReference>